<dbReference type="EMBL" id="ASPP01026810">
    <property type="protein sequence ID" value="ETO06765.1"/>
    <property type="molecule type" value="Genomic_DNA"/>
</dbReference>
<dbReference type="UniPathway" id="UPA00378"/>
<evidence type="ECO:0000256" key="3">
    <source>
        <dbReference type="ARBA" id="ARBA00004922"/>
    </source>
</evidence>
<feature type="domain" description="Ribophorin II third" evidence="13">
    <location>
        <begin position="251"/>
        <end position="352"/>
    </location>
</feature>
<dbReference type="Proteomes" id="UP000023152">
    <property type="component" value="Unassembled WGS sequence"/>
</dbReference>
<dbReference type="InterPro" id="IPR055374">
    <property type="entry name" value="Ribophorin_II_3rd"/>
</dbReference>
<name>X6M198_RETFI</name>
<gene>
    <name evidence="15" type="ORF">RFI_30627</name>
</gene>
<evidence type="ECO:0000256" key="12">
    <source>
        <dbReference type="SAM" id="Phobius"/>
    </source>
</evidence>
<evidence type="ECO:0000256" key="1">
    <source>
        <dbReference type="ARBA" id="ARBA00002791"/>
    </source>
</evidence>
<dbReference type="InterPro" id="IPR056790">
    <property type="entry name" value="Ribophorin_II_C"/>
</dbReference>
<dbReference type="GO" id="GO:0006487">
    <property type="term" value="P:protein N-linked glycosylation"/>
    <property type="evidence" value="ECO:0007669"/>
    <property type="project" value="TreeGrafter"/>
</dbReference>
<proteinExistence type="inferred from homology"/>
<keyword evidence="6" id="KW-0732">Signal</keyword>
<protein>
    <recommendedName>
        <fullName evidence="11">Ribophorin II</fullName>
    </recommendedName>
    <alternativeName>
        <fullName evidence="10">Ribophorin-2</fullName>
    </alternativeName>
</protein>
<evidence type="ECO:0000256" key="10">
    <source>
        <dbReference type="ARBA" id="ARBA00030078"/>
    </source>
</evidence>
<comment type="caution">
    <text evidence="15">The sequence shown here is derived from an EMBL/GenBank/DDBJ whole genome shotgun (WGS) entry which is preliminary data.</text>
</comment>
<evidence type="ECO:0000256" key="5">
    <source>
        <dbReference type="ARBA" id="ARBA00022692"/>
    </source>
</evidence>
<feature type="transmembrane region" description="Helical" evidence="12">
    <location>
        <begin position="399"/>
        <end position="424"/>
    </location>
</feature>
<evidence type="ECO:0000256" key="6">
    <source>
        <dbReference type="ARBA" id="ARBA00022729"/>
    </source>
</evidence>
<keyword evidence="5 12" id="KW-0812">Transmembrane</keyword>
<feature type="domain" description="Ribophorin II C-terminal" evidence="14">
    <location>
        <begin position="390"/>
        <end position="484"/>
    </location>
</feature>
<keyword evidence="7" id="KW-0256">Endoplasmic reticulum</keyword>
<keyword evidence="16" id="KW-1185">Reference proteome</keyword>
<feature type="transmembrane region" description="Helical" evidence="12">
    <location>
        <begin position="436"/>
        <end position="456"/>
    </location>
</feature>
<evidence type="ECO:0000259" key="13">
    <source>
        <dbReference type="Pfam" id="PF23860"/>
    </source>
</evidence>
<evidence type="ECO:0000256" key="4">
    <source>
        <dbReference type="ARBA" id="ARBA00009038"/>
    </source>
</evidence>
<dbReference type="PANTHER" id="PTHR12640">
    <property type="entry name" value="RIBOPHORIN II"/>
    <property type="match status" value="1"/>
</dbReference>
<dbReference type="PANTHER" id="PTHR12640:SF0">
    <property type="entry name" value="DOLICHYL-DIPHOSPHOOLIGOSACCHARIDE--PROTEIN GLYCOSYLTRANSFERASE SUBUNIT 2"/>
    <property type="match status" value="1"/>
</dbReference>
<evidence type="ECO:0000256" key="9">
    <source>
        <dbReference type="ARBA" id="ARBA00023136"/>
    </source>
</evidence>
<keyword evidence="8 12" id="KW-1133">Transmembrane helix</keyword>
<evidence type="ECO:0000256" key="8">
    <source>
        <dbReference type="ARBA" id="ARBA00022989"/>
    </source>
</evidence>
<dbReference type="AlphaFoldDB" id="X6M198"/>
<evidence type="ECO:0000259" key="14">
    <source>
        <dbReference type="Pfam" id="PF25147"/>
    </source>
</evidence>
<comment type="pathway">
    <text evidence="3">Protein modification; protein glycosylation.</text>
</comment>
<dbReference type="GO" id="GO:0008250">
    <property type="term" value="C:oligosaccharyltransferase complex"/>
    <property type="evidence" value="ECO:0007669"/>
    <property type="project" value="InterPro"/>
</dbReference>
<evidence type="ECO:0000256" key="2">
    <source>
        <dbReference type="ARBA" id="ARBA00004477"/>
    </source>
</evidence>
<evidence type="ECO:0000313" key="15">
    <source>
        <dbReference type="EMBL" id="ETO06765.1"/>
    </source>
</evidence>
<feature type="non-terminal residue" evidence="15">
    <location>
        <position position="1"/>
    </location>
</feature>
<evidence type="ECO:0000256" key="7">
    <source>
        <dbReference type="ARBA" id="ARBA00022824"/>
    </source>
</evidence>
<comment type="subcellular location">
    <subcellularLocation>
        <location evidence="2">Endoplasmic reticulum membrane</location>
        <topology evidence="2">Multi-pass membrane protein</topology>
    </subcellularLocation>
</comment>
<feature type="transmembrane region" description="Helical" evidence="12">
    <location>
        <begin position="462"/>
        <end position="481"/>
    </location>
</feature>
<evidence type="ECO:0000313" key="16">
    <source>
        <dbReference type="Proteomes" id="UP000023152"/>
    </source>
</evidence>
<dbReference type="Pfam" id="PF25147">
    <property type="entry name" value="Ribophorin_II_C"/>
    <property type="match status" value="1"/>
</dbReference>
<organism evidence="15 16">
    <name type="scientific">Reticulomyxa filosa</name>
    <dbReference type="NCBI Taxonomy" id="46433"/>
    <lineage>
        <taxon>Eukaryota</taxon>
        <taxon>Sar</taxon>
        <taxon>Rhizaria</taxon>
        <taxon>Retaria</taxon>
        <taxon>Foraminifera</taxon>
        <taxon>Monothalamids</taxon>
        <taxon>Reticulomyxidae</taxon>
        <taxon>Reticulomyxa</taxon>
    </lineage>
</organism>
<reference evidence="15 16" key="1">
    <citation type="journal article" date="2013" name="Curr. Biol.">
        <title>The Genome of the Foraminiferan Reticulomyxa filosa.</title>
        <authorList>
            <person name="Glockner G."/>
            <person name="Hulsmann N."/>
            <person name="Schleicher M."/>
            <person name="Noegel A.A."/>
            <person name="Eichinger L."/>
            <person name="Gallinger C."/>
            <person name="Pawlowski J."/>
            <person name="Sierra R."/>
            <person name="Euteneuer U."/>
            <person name="Pillet L."/>
            <person name="Moustafa A."/>
            <person name="Platzer M."/>
            <person name="Groth M."/>
            <person name="Szafranski K."/>
            <person name="Schliwa M."/>
        </authorList>
    </citation>
    <scope>NUCLEOTIDE SEQUENCE [LARGE SCALE GENOMIC DNA]</scope>
</reference>
<dbReference type="InterPro" id="IPR008814">
    <property type="entry name" value="Swp1"/>
</dbReference>
<evidence type="ECO:0000256" key="11">
    <source>
        <dbReference type="ARBA" id="ARBA00032139"/>
    </source>
</evidence>
<comment type="similarity">
    <text evidence="4">Belongs to the SWP1 family.</text>
</comment>
<sequence length="543" mass="61798">ILSSPKSVNLQGIENELKLASESIEKMLSKEDQHSQYLSFSNSVTATTYVMESAIALWDVLSKKDTLKPYLPKTKLAIFTDNTYVERLVRYYLQFKYTTSAINARHVLVVFDLLEKSSHVKVPVAIKVSNRVFSWDSTSRGAPLTVRVTDVFGRPILHGPSISIESSGNSKGKGPSGPFSEKTKNVEFVYDFLAELKKLESEAFGTYDVSVHVKDSQVLGDDSIAVKFEVKVTVSIRSLTLSVRKGKKGEDAGDKVTYPDTLKDSYEIGPMARVIFELSLKSAISPRHIAFDFISRKTKQSIVQIAPQVRQNVYSLSVDTNKSPFHELLKEGEYDVNIYIGDVHLDKNVEWSKVAKVFVIEEEEAEAKDYEPVNDEVPKYAPKEDIEHTFAPPQSLPPAFFSITFNALVFLPFILLLYQIFIVLEVKLDLFSSPYAILFVICLLIDCFALFFYWYQWNIFEAMLWLFWLSLPTSYFGYSILKKHLEIRISAKKNEKQCICFNIVVAYFCDLCGCRCHDGFVSNRNVIIPNISIQKFLFVNEQM</sequence>
<accession>X6M198</accession>
<keyword evidence="9 12" id="KW-0472">Membrane</keyword>
<comment type="function">
    <text evidence="1">Subunit of the oligosaccharyl transferase (OST) complex that catalyzes the initial transfer of a defined glycan (Glc(3)Man(9)GlcNAc(2) in eukaryotes) from the lipid carrier dolichol-pyrophosphate to an asparagine residue within an Asn-X-Ser/Thr consensus motif in nascent polypeptide chains, the first step in protein N-glycosylation. N-glycosylation occurs cotranslationally and the complex associates with the Sec61 complex at the channel-forming translocon complex that mediates protein translocation across the endoplasmic reticulum (ER). All subunits are required for a maximal enzyme activity.</text>
</comment>
<dbReference type="Pfam" id="PF23860">
    <property type="entry name" value="Ribophorin_II_3rd"/>
    <property type="match status" value="1"/>
</dbReference>